<comment type="caution">
    <text evidence="2">The sequence shown here is derived from an EMBL/GenBank/DDBJ whole genome shotgun (WGS) entry which is preliminary data.</text>
</comment>
<feature type="chain" id="PRO_5038689330" evidence="1">
    <location>
        <begin position="19"/>
        <end position="73"/>
    </location>
</feature>
<organism evidence="2 3">
    <name type="scientific">Actinoplanes siamensis</name>
    <dbReference type="NCBI Taxonomy" id="1223317"/>
    <lineage>
        <taxon>Bacteria</taxon>
        <taxon>Bacillati</taxon>
        <taxon>Actinomycetota</taxon>
        <taxon>Actinomycetes</taxon>
        <taxon>Micromonosporales</taxon>
        <taxon>Micromonosporaceae</taxon>
        <taxon>Actinoplanes</taxon>
    </lineage>
</organism>
<gene>
    <name evidence="2" type="ORF">Asi03nite_19800</name>
</gene>
<feature type="signal peptide" evidence="1">
    <location>
        <begin position="1"/>
        <end position="18"/>
    </location>
</feature>
<accession>A0A919N4W6</accession>
<name>A0A919N4W6_9ACTN</name>
<sequence length="73" mass="7911">MFAAGAFCAAMAPWSSLANDVVPLTRDVRDAVVAVVVVACWVCSARMRLWMSAMRAFTPSIPTLYWFGAVGKI</sequence>
<protein>
    <submittedName>
        <fullName evidence="2">Uncharacterized protein</fullName>
    </submittedName>
</protein>
<evidence type="ECO:0000256" key="1">
    <source>
        <dbReference type="SAM" id="SignalP"/>
    </source>
</evidence>
<proteinExistence type="predicted"/>
<dbReference type="AlphaFoldDB" id="A0A919N4W6"/>
<evidence type="ECO:0000313" key="2">
    <source>
        <dbReference type="EMBL" id="GIF04442.1"/>
    </source>
</evidence>
<evidence type="ECO:0000313" key="3">
    <source>
        <dbReference type="Proteomes" id="UP000629619"/>
    </source>
</evidence>
<keyword evidence="3" id="KW-1185">Reference proteome</keyword>
<reference evidence="2" key="1">
    <citation type="submission" date="2021-01" db="EMBL/GenBank/DDBJ databases">
        <title>Whole genome shotgun sequence of Actinoplanes siamensis NBRC 109076.</title>
        <authorList>
            <person name="Komaki H."/>
            <person name="Tamura T."/>
        </authorList>
    </citation>
    <scope>NUCLEOTIDE SEQUENCE</scope>
    <source>
        <strain evidence="2">NBRC 109076</strain>
    </source>
</reference>
<dbReference type="Proteomes" id="UP000629619">
    <property type="component" value="Unassembled WGS sequence"/>
</dbReference>
<keyword evidence="1" id="KW-0732">Signal</keyword>
<dbReference type="EMBL" id="BOMW01000019">
    <property type="protein sequence ID" value="GIF04442.1"/>
    <property type="molecule type" value="Genomic_DNA"/>
</dbReference>